<dbReference type="EMBL" id="KY684086">
    <property type="protein sequence ID" value="ARF09718.1"/>
    <property type="molecule type" value="Genomic_DNA"/>
</dbReference>
<organism evidence="2">
    <name type="scientific">Indivirus ILV1</name>
    <dbReference type="NCBI Taxonomy" id="1977633"/>
    <lineage>
        <taxon>Viruses</taxon>
        <taxon>Varidnaviria</taxon>
        <taxon>Bamfordvirae</taxon>
        <taxon>Nucleocytoviricota</taxon>
        <taxon>Megaviricetes</taxon>
        <taxon>Imitervirales</taxon>
        <taxon>Mimiviridae</taxon>
        <taxon>Klosneuvirinae</taxon>
        <taxon>Indivirus</taxon>
    </lineage>
</organism>
<accession>A0A1V0SDI9</accession>
<protein>
    <submittedName>
        <fullName evidence="2">Uncharacterized protein</fullName>
    </submittedName>
</protein>
<evidence type="ECO:0000256" key="1">
    <source>
        <dbReference type="SAM" id="Phobius"/>
    </source>
</evidence>
<feature type="transmembrane region" description="Helical" evidence="1">
    <location>
        <begin position="69"/>
        <end position="89"/>
    </location>
</feature>
<name>A0A1V0SDI9_9VIRU</name>
<evidence type="ECO:0000313" key="2">
    <source>
        <dbReference type="EMBL" id="ARF09718.1"/>
    </source>
</evidence>
<feature type="transmembrane region" description="Helical" evidence="1">
    <location>
        <begin position="12"/>
        <end position="30"/>
    </location>
</feature>
<sequence length="112" mass="11591">MKLLGYELCTPALVYLIIAVVITLVAFLLNFSTEKILPFVLQLASIVACSIVLTFICGLGQEGKVGTTVSWVITGLFVCMTTLGLVGALTGTGGISTPVGNIGNSTVPQEGQ</sequence>
<feature type="transmembrane region" description="Helical" evidence="1">
    <location>
        <begin position="36"/>
        <end position="57"/>
    </location>
</feature>
<proteinExistence type="predicted"/>
<keyword evidence="1" id="KW-0472">Membrane</keyword>
<keyword evidence="1" id="KW-1133">Transmembrane helix</keyword>
<gene>
    <name evidence="2" type="ORF">Indivirus_2_97</name>
</gene>
<keyword evidence="1" id="KW-0812">Transmembrane</keyword>
<reference evidence="2" key="1">
    <citation type="journal article" date="2017" name="Science">
        <title>Giant viruses with an expanded complement of translation system components.</title>
        <authorList>
            <person name="Schulz F."/>
            <person name="Yutin N."/>
            <person name="Ivanova N.N."/>
            <person name="Ortega D.R."/>
            <person name="Lee T.K."/>
            <person name="Vierheilig J."/>
            <person name="Daims H."/>
            <person name="Horn M."/>
            <person name="Wagner M."/>
            <person name="Jensen G.J."/>
            <person name="Kyrpides N.C."/>
            <person name="Koonin E.V."/>
            <person name="Woyke T."/>
        </authorList>
    </citation>
    <scope>NUCLEOTIDE SEQUENCE</scope>
    <source>
        <strain evidence="2">ILV1</strain>
    </source>
</reference>